<dbReference type="PANTHER" id="PTHR21660">
    <property type="entry name" value="THIOESTERASE SUPERFAMILY MEMBER-RELATED"/>
    <property type="match status" value="1"/>
</dbReference>
<proteinExistence type="inferred from homology"/>
<dbReference type="Proteomes" id="UP001597506">
    <property type="component" value="Unassembled WGS sequence"/>
</dbReference>
<dbReference type="NCBIfam" id="TIGR00369">
    <property type="entry name" value="unchar_dom_1"/>
    <property type="match status" value="1"/>
</dbReference>
<dbReference type="Pfam" id="PF03061">
    <property type="entry name" value="4HBT"/>
    <property type="match status" value="1"/>
</dbReference>
<gene>
    <name evidence="4" type="ORF">ACFSUL_10195</name>
</gene>
<evidence type="ECO:0000256" key="1">
    <source>
        <dbReference type="ARBA" id="ARBA00008324"/>
    </source>
</evidence>
<accession>A0ABW5RR74</accession>
<keyword evidence="5" id="KW-1185">Reference proteome</keyword>
<comment type="caution">
    <text evidence="4">The sequence shown here is derived from an EMBL/GenBank/DDBJ whole genome shotgun (WGS) entry which is preliminary data.</text>
</comment>
<dbReference type="CDD" id="cd03443">
    <property type="entry name" value="PaaI_thioesterase"/>
    <property type="match status" value="1"/>
</dbReference>
<feature type="domain" description="Thioesterase" evidence="3">
    <location>
        <begin position="73"/>
        <end position="147"/>
    </location>
</feature>
<evidence type="ECO:0000259" key="3">
    <source>
        <dbReference type="Pfam" id="PF03061"/>
    </source>
</evidence>
<dbReference type="RefSeq" id="WP_377935045.1">
    <property type="nucleotide sequence ID" value="NZ_JBHUMF010000024.1"/>
</dbReference>
<dbReference type="InterPro" id="IPR003736">
    <property type="entry name" value="PAAI_dom"/>
</dbReference>
<evidence type="ECO:0000256" key="2">
    <source>
        <dbReference type="ARBA" id="ARBA00022801"/>
    </source>
</evidence>
<name>A0ABW5RR74_9BACI</name>
<dbReference type="InterPro" id="IPR039298">
    <property type="entry name" value="ACOT13"/>
</dbReference>
<reference evidence="5" key="1">
    <citation type="journal article" date="2019" name="Int. J. Syst. Evol. Microbiol.">
        <title>The Global Catalogue of Microorganisms (GCM) 10K type strain sequencing project: providing services to taxonomists for standard genome sequencing and annotation.</title>
        <authorList>
            <consortium name="The Broad Institute Genomics Platform"/>
            <consortium name="The Broad Institute Genome Sequencing Center for Infectious Disease"/>
            <person name="Wu L."/>
            <person name="Ma J."/>
        </authorList>
    </citation>
    <scope>NUCLEOTIDE SEQUENCE [LARGE SCALE GENOMIC DNA]</scope>
    <source>
        <strain evidence="5">KCTC 3913</strain>
    </source>
</reference>
<evidence type="ECO:0000313" key="5">
    <source>
        <dbReference type="Proteomes" id="UP001597506"/>
    </source>
</evidence>
<dbReference type="PANTHER" id="PTHR21660:SF1">
    <property type="entry name" value="ACYL-COENZYME A THIOESTERASE 13"/>
    <property type="match status" value="1"/>
</dbReference>
<dbReference type="InterPro" id="IPR029069">
    <property type="entry name" value="HotDog_dom_sf"/>
</dbReference>
<dbReference type="EMBL" id="JBHUMF010000024">
    <property type="protein sequence ID" value="MFD2681116.1"/>
    <property type="molecule type" value="Genomic_DNA"/>
</dbReference>
<dbReference type="Gene3D" id="3.10.129.10">
    <property type="entry name" value="Hotdog Thioesterase"/>
    <property type="match status" value="1"/>
</dbReference>
<dbReference type="SUPFAM" id="SSF54637">
    <property type="entry name" value="Thioesterase/thiol ester dehydrase-isomerase"/>
    <property type="match status" value="1"/>
</dbReference>
<comment type="similarity">
    <text evidence="1">Belongs to the thioesterase PaaI family.</text>
</comment>
<dbReference type="GO" id="GO:0016787">
    <property type="term" value="F:hydrolase activity"/>
    <property type="evidence" value="ECO:0007669"/>
    <property type="project" value="UniProtKB-KW"/>
</dbReference>
<protein>
    <submittedName>
        <fullName evidence="4">PaaI family thioesterase</fullName>
        <ecNumber evidence="4">3.1.2.-</ecNumber>
    </submittedName>
</protein>
<sequence>MKKNLQLLFNECLDNATDEELQAIKQLLDGVRRKQTKDNGSFIGGIYGMKREMRDGKLEVTMPITPVIYNSLGIVHGGVTATLIDSAMGTLANIVLPDEYGAVTTNLTIHYLAPGKGEQLTAKATIVHRGSKTLVIEGSVLNDDGKAIAHCTGSFFIFKRKNNSTNN</sequence>
<keyword evidence="2 4" id="KW-0378">Hydrolase</keyword>
<dbReference type="InterPro" id="IPR006683">
    <property type="entry name" value="Thioestr_dom"/>
</dbReference>
<organism evidence="4 5">
    <name type="scientific">Bacillus seohaeanensis</name>
    <dbReference type="NCBI Taxonomy" id="284580"/>
    <lineage>
        <taxon>Bacteria</taxon>
        <taxon>Bacillati</taxon>
        <taxon>Bacillota</taxon>
        <taxon>Bacilli</taxon>
        <taxon>Bacillales</taxon>
        <taxon>Bacillaceae</taxon>
        <taxon>Bacillus</taxon>
    </lineage>
</organism>
<dbReference type="EC" id="3.1.2.-" evidence="4"/>
<evidence type="ECO:0000313" key="4">
    <source>
        <dbReference type="EMBL" id="MFD2681116.1"/>
    </source>
</evidence>